<dbReference type="InterPro" id="IPR051783">
    <property type="entry name" value="NAD(P)-dependent_oxidoreduct"/>
</dbReference>
<dbReference type="Proteomes" id="UP000509702">
    <property type="component" value="Plasmid unnamed4"/>
</dbReference>
<dbReference type="InterPro" id="IPR036291">
    <property type="entry name" value="NAD(P)-bd_dom_sf"/>
</dbReference>
<dbReference type="InterPro" id="IPR001509">
    <property type="entry name" value="Epimerase_deHydtase"/>
</dbReference>
<dbReference type="RefSeq" id="WP_149199805.1">
    <property type="nucleotide sequence ID" value="NZ_BSOV01000013.1"/>
</dbReference>
<keyword evidence="3" id="KW-1185">Reference proteome</keyword>
<organism evidence="2 3">
    <name type="scientific">Azospirillum oryzae</name>
    <dbReference type="NCBI Taxonomy" id="286727"/>
    <lineage>
        <taxon>Bacteria</taxon>
        <taxon>Pseudomonadati</taxon>
        <taxon>Pseudomonadota</taxon>
        <taxon>Alphaproteobacteria</taxon>
        <taxon>Rhodospirillales</taxon>
        <taxon>Azospirillaceae</taxon>
        <taxon>Azospirillum</taxon>
    </lineage>
</organism>
<evidence type="ECO:0000313" key="3">
    <source>
        <dbReference type="Proteomes" id="UP000509702"/>
    </source>
</evidence>
<dbReference type="PANTHER" id="PTHR48079">
    <property type="entry name" value="PROTEIN YEEZ"/>
    <property type="match status" value="1"/>
</dbReference>
<dbReference type="Pfam" id="PF01370">
    <property type="entry name" value="Epimerase"/>
    <property type="match status" value="1"/>
</dbReference>
<feature type="domain" description="NAD-dependent epimerase/dehydratase" evidence="1">
    <location>
        <begin position="3"/>
        <end position="218"/>
    </location>
</feature>
<gene>
    <name evidence="2" type="ORF">HUE56_08800</name>
</gene>
<dbReference type="Gene3D" id="3.40.50.720">
    <property type="entry name" value="NAD(P)-binding Rossmann-like Domain"/>
    <property type="match status" value="1"/>
</dbReference>
<keyword evidence="2" id="KW-0614">Plasmid</keyword>
<name>A0A6N1AGF1_9PROT</name>
<geneLocation type="plasmid" evidence="2 3">
    <name>unnamed4</name>
</geneLocation>
<sequence length="295" mass="31481">MRIFLTGATGFIGRAVLSELLEAGHHVVGMTRSADGARALEAAGVEPHHGTLEDLASVRSGAESADAVIHTAFDHDFSRFVENCEKDRRVIGALGEVLKGSRRPLLITSGVGIGGAGHGRLAREDVFDDSHPNPRIASEQAGNELLDAGVNVAVLRLPQVHNTEKQGLITPLIAIFREKGAAAYIGEGRNRWSAGHLSDVARLYRLAIEKAEAGARYHAVGEEGVETREIVETLARGLRIPVVSIPQDKAAESFGWMTMFAGIDMAASSALTQATLGWRPQGPGLIADLEAMRYP</sequence>
<dbReference type="AlphaFoldDB" id="A0A6N1AGF1"/>
<dbReference type="GO" id="GO:0004029">
    <property type="term" value="F:aldehyde dehydrogenase (NAD+) activity"/>
    <property type="evidence" value="ECO:0007669"/>
    <property type="project" value="TreeGrafter"/>
</dbReference>
<dbReference type="EMBL" id="CP054618">
    <property type="protein sequence ID" value="QKS50616.1"/>
    <property type="molecule type" value="Genomic_DNA"/>
</dbReference>
<dbReference type="GO" id="GO:0005737">
    <property type="term" value="C:cytoplasm"/>
    <property type="evidence" value="ECO:0007669"/>
    <property type="project" value="TreeGrafter"/>
</dbReference>
<proteinExistence type="predicted"/>
<dbReference type="CDD" id="cd05262">
    <property type="entry name" value="SDR_a7"/>
    <property type="match status" value="1"/>
</dbReference>
<evidence type="ECO:0000313" key="2">
    <source>
        <dbReference type="EMBL" id="QKS50616.1"/>
    </source>
</evidence>
<evidence type="ECO:0000259" key="1">
    <source>
        <dbReference type="Pfam" id="PF01370"/>
    </source>
</evidence>
<accession>A0A6N1AGF1</accession>
<dbReference type="KEGG" id="aoz:HUE56_08800"/>
<dbReference type="PANTHER" id="PTHR48079:SF6">
    <property type="entry name" value="NAD(P)-BINDING DOMAIN-CONTAINING PROTEIN-RELATED"/>
    <property type="match status" value="1"/>
</dbReference>
<reference evidence="2 3" key="1">
    <citation type="submission" date="2020-06" db="EMBL/GenBank/DDBJ databases">
        <title>Complete genome of Azosprillum oryzae KACC14407.</title>
        <authorList>
            <person name="Kim M."/>
            <person name="Park Y.-J."/>
            <person name="Shin J.-H."/>
        </authorList>
    </citation>
    <scope>NUCLEOTIDE SEQUENCE [LARGE SCALE GENOMIC DNA]</scope>
    <source>
        <strain evidence="2 3">KACC 14407</strain>
        <plasmid evidence="2 3">unnamed4</plasmid>
    </source>
</reference>
<protein>
    <submittedName>
        <fullName evidence="2">SDR family oxidoreductase</fullName>
    </submittedName>
</protein>
<dbReference type="OrthoDB" id="9787292at2"/>
<dbReference type="SUPFAM" id="SSF51735">
    <property type="entry name" value="NAD(P)-binding Rossmann-fold domains"/>
    <property type="match status" value="1"/>
</dbReference>